<protein>
    <submittedName>
        <fullName evidence="1">Uncharacterized protein</fullName>
    </submittedName>
</protein>
<sequence length="244" mass="27501">MVPAPVHLSLTETRLLRVSTWTMTWRGSEGAPDVIVGPMGLTRDRRARSQKASSQHTRAPLQYTPCSISAAPKPLLQRCVVPYTIMRCSVPCFYGRPPAARCMWASPPQLTGYRVSICDGRANSAIQRTDSAVNYNRDQTWLTLKAIKVTLPELRITTLPVSHTQDRGFSAWRLAIFPEDAFGVEAYSFRPTHAPLTCSCHSHLDYRYLLTSSIMCTEWFTRLFSNCDITRYSLCRYQTSASPS</sequence>
<dbReference type="Proteomes" id="UP000053611">
    <property type="component" value="Unassembled WGS sequence"/>
</dbReference>
<dbReference type="AlphaFoldDB" id="A0A0J0XMK5"/>
<accession>A0A0J0XMK5</accession>
<gene>
    <name evidence="1" type="ORF">CC85DRAFT_92329</name>
</gene>
<organism evidence="1 2">
    <name type="scientific">Cutaneotrichosporon oleaginosum</name>
    <dbReference type="NCBI Taxonomy" id="879819"/>
    <lineage>
        <taxon>Eukaryota</taxon>
        <taxon>Fungi</taxon>
        <taxon>Dikarya</taxon>
        <taxon>Basidiomycota</taxon>
        <taxon>Agaricomycotina</taxon>
        <taxon>Tremellomycetes</taxon>
        <taxon>Trichosporonales</taxon>
        <taxon>Trichosporonaceae</taxon>
        <taxon>Cutaneotrichosporon</taxon>
    </lineage>
</organism>
<dbReference type="EMBL" id="KQ087206">
    <property type="protein sequence ID" value="KLT42336.1"/>
    <property type="molecule type" value="Genomic_DNA"/>
</dbReference>
<dbReference type="RefSeq" id="XP_018278827.1">
    <property type="nucleotide sequence ID" value="XM_018427520.1"/>
</dbReference>
<reference evidence="1 2" key="1">
    <citation type="submission" date="2015-03" db="EMBL/GenBank/DDBJ databases">
        <title>Genomics and transcriptomics of the oil-accumulating basidiomycete yeast T. oleaginosus allow insights into substrate utilization and the diverse evolutionary trajectories of mating systems in fungi.</title>
        <authorList>
            <consortium name="DOE Joint Genome Institute"/>
            <person name="Kourist R."/>
            <person name="Kracht O."/>
            <person name="Bracharz F."/>
            <person name="Lipzen A."/>
            <person name="Nolan M."/>
            <person name="Ohm R."/>
            <person name="Grigoriev I."/>
            <person name="Sun S."/>
            <person name="Heitman J."/>
            <person name="Bruck T."/>
            <person name="Nowrousian M."/>
        </authorList>
    </citation>
    <scope>NUCLEOTIDE SEQUENCE [LARGE SCALE GENOMIC DNA]</scope>
    <source>
        <strain evidence="1 2">IBC0246</strain>
    </source>
</reference>
<keyword evidence="2" id="KW-1185">Reference proteome</keyword>
<proteinExistence type="predicted"/>
<dbReference type="GeneID" id="28988123"/>
<evidence type="ECO:0000313" key="2">
    <source>
        <dbReference type="Proteomes" id="UP000053611"/>
    </source>
</evidence>
<evidence type="ECO:0000313" key="1">
    <source>
        <dbReference type="EMBL" id="KLT42336.1"/>
    </source>
</evidence>
<name>A0A0J0XMK5_9TREE</name>